<feature type="domain" description="CAAX prenyl protease 2/Lysostaphin resistance protein A-like" evidence="2">
    <location>
        <begin position="137"/>
        <end position="233"/>
    </location>
</feature>
<evidence type="ECO:0000313" key="3">
    <source>
        <dbReference type="EMBL" id="MWG35365.1"/>
    </source>
</evidence>
<keyword evidence="1" id="KW-0812">Transmembrane</keyword>
<dbReference type="InterPro" id="IPR052710">
    <property type="entry name" value="CAAX_protease"/>
</dbReference>
<feature type="transmembrane region" description="Helical" evidence="1">
    <location>
        <begin position="12"/>
        <end position="39"/>
    </location>
</feature>
<keyword evidence="3" id="KW-0645">Protease</keyword>
<dbReference type="RefSeq" id="WP_158205048.1">
    <property type="nucleotide sequence ID" value="NZ_WSZK01000022.1"/>
</dbReference>
<dbReference type="OrthoDB" id="275779at2157"/>
<comment type="caution">
    <text evidence="3">The sequence shown here is derived from an EMBL/GenBank/DDBJ whole genome shotgun (WGS) entry which is preliminary data.</text>
</comment>
<proteinExistence type="predicted"/>
<dbReference type="GO" id="GO:0006508">
    <property type="term" value="P:proteolysis"/>
    <property type="evidence" value="ECO:0007669"/>
    <property type="project" value="UniProtKB-KW"/>
</dbReference>
<feature type="transmembrane region" description="Helical" evidence="1">
    <location>
        <begin position="136"/>
        <end position="157"/>
    </location>
</feature>
<dbReference type="PANTHER" id="PTHR36435">
    <property type="entry name" value="SLR1288 PROTEIN"/>
    <property type="match status" value="1"/>
</dbReference>
<evidence type="ECO:0000259" key="2">
    <source>
        <dbReference type="Pfam" id="PF02517"/>
    </source>
</evidence>
<reference evidence="3 4" key="1">
    <citation type="submission" date="2019-12" db="EMBL/GenBank/DDBJ databases">
        <title>Halocatena pleomorpha gen. nov. sp. nov., an extremely halophilic archaeon of family Halobacteriaceae isolated from saltpan soil.</title>
        <authorList>
            <person name="Pal Y."/>
            <person name="Verma A."/>
            <person name="Krishnamurthi S."/>
            <person name="Kumar P."/>
        </authorList>
    </citation>
    <scope>NUCLEOTIDE SEQUENCE [LARGE SCALE GENOMIC DNA]</scope>
    <source>
        <strain evidence="3 4">JCM 16495</strain>
    </source>
</reference>
<keyword evidence="1" id="KW-1133">Transmembrane helix</keyword>
<gene>
    <name evidence="3" type="ORF">GQS65_12865</name>
</gene>
<feature type="transmembrane region" description="Helical" evidence="1">
    <location>
        <begin position="96"/>
        <end position="116"/>
    </location>
</feature>
<keyword evidence="3" id="KW-0378">Hydrolase</keyword>
<evidence type="ECO:0000256" key="1">
    <source>
        <dbReference type="SAM" id="Phobius"/>
    </source>
</evidence>
<sequence>MTTTRSKVTGIRTLLVSAGLAIGGLVAGTVLVSVAILGLEWAGVSVFDHPARQLFLSTVLLQGVAFGSIALGYLALSDRELSFLRVRVPTLRDLGWIVGGFVVLFGLLIAMSQLLQAIGIEPAQNEVVRTASQEPIAFLLLVPLSILLVGPGEELLYRGVIQGSLNESFHVVRAIVLASAIFASIHVFSLIGSGAGVAAYIGFVFVLATVLGGAYVLSGNLFVPAMIHGLYNAAQFGLAYLQATAAV</sequence>
<feature type="transmembrane region" description="Helical" evidence="1">
    <location>
        <begin position="169"/>
        <end position="191"/>
    </location>
</feature>
<dbReference type="InterPro" id="IPR003675">
    <property type="entry name" value="Rce1/LyrA-like_dom"/>
</dbReference>
<dbReference type="Pfam" id="PF02517">
    <property type="entry name" value="Rce1-like"/>
    <property type="match status" value="1"/>
</dbReference>
<dbReference type="Proteomes" id="UP000451471">
    <property type="component" value="Unassembled WGS sequence"/>
</dbReference>
<keyword evidence="3" id="KW-0482">Metalloprotease</keyword>
<evidence type="ECO:0000313" key="4">
    <source>
        <dbReference type="Proteomes" id="UP000451471"/>
    </source>
</evidence>
<dbReference type="GO" id="GO:0080120">
    <property type="term" value="P:CAAX-box protein maturation"/>
    <property type="evidence" value="ECO:0007669"/>
    <property type="project" value="UniProtKB-ARBA"/>
</dbReference>
<name>A0A6B0GTA5_9EURY</name>
<keyword evidence="4" id="KW-1185">Reference proteome</keyword>
<dbReference type="PANTHER" id="PTHR36435:SF1">
    <property type="entry name" value="CAAX AMINO TERMINAL PROTEASE FAMILY PROTEIN"/>
    <property type="match status" value="1"/>
</dbReference>
<protein>
    <submittedName>
        <fullName evidence="3">CPBP family intramembrane metalloprotease</fullName>
    </submittedName>
</protein>
<keyword evidence="1" id="KW-0472">Membrane</keyword>
<accession>A0A6B0GTA5</accession>
<dbReference type="EMBL" id="WSZK01000022">
    <property type="protein sequence ID" value="MWG35365.1"/>
    <property type="molecule type" value="Genomic_DNA"/>
</dbReference>
<feature type="transmembrane region" description="Helical" evidence="1">
    <location>
        <begin position="54"/>
        <end position="76"/>
    </location>
</feature>
<feature type="transmembrane region" description="Helical" evidence="1">
    <location>
        <begin position="197"/>
        <end position="217"/>
    </location>
</feature>
<dbReference type="GO" id="GO:0008237">
    <property type="term" value="F:metallopeptidase activity"/>
    <property type="evidence" value="ECO:0007669"/>
    <property type="project" value="UniProtKB-KW"/>
</dbReference>
<dbReference type="AlphaFoldDB" id="A0A6B0GTA5"/>
<dbReference type="GO" id="GO:0004175">
    <property type="term" value="F:endopeptidase activity"/>
    <property type="evidence" value="ECO:0007669"/>
    <property type="project" value="UniProtKB-ARBA"/>
</dbReference>
<organism evidence="3 4">
    <name type="scientific">Halomarina oriensis</name>
    <dbReference type="NCBI Taxonomy" id="671145"/>
    <lineage>
        <taxon>Archaea</taxon>
        <taxon>Methanobacteriati</taxon>
        <taxon>Methanobacteriota</taxon>
        <taxon>Stenosarchaea group</taxon>
        <taxon>Halobacteria</taxon>
        <taxon>Halobacteriales</taxon>
        <taxon>Natronomonadaceae</taxon>
        <taxon>Halomarina</taxon>
    </lineage>
</organism>